<dbReference type="SMART" id="SM00240">
    <property type="entry name" value="FHA"/>
    <property type="match status" value="1"/>
</dbReference>
<dbReference type="Proteomes" id="UP000031553">
    <property type="component" value="Unassembled WGS sequence"/>
</dbReference>
<dbReference type="Gene3D" id="2.60.200.20">
    <property type="match status" value="1"/>
</dbReference>
<evidence type="ECO:0000256" key="1">
    <source>
        <dbReference type="SAM" id="MobiDB-lite"/>
    </source>
</evidence>
<dbReference type="Pfam" id="PF00498">
    <property type="entry name" value="FHA"/>
    <property type="match status" value="1"/>
</dbReference>
<dbReference type="InterPro" id="IPR000253">
    <property type="entry name" value="FHA_dom"/>
</dbReference>
<reference evidence="3 4" key="1">
    <citation type="submission" date="2015-07" db="EMBL/GenBank/DDBJ databases">
        <title>Draft Genome Sequence of Komagataeibacter intermedius Strain AF2, Isolated from Kombucha Tea.</title>
        <authorList>
            <person name="Santos R.A."/>
            <person name="Berretta A.A."/>
            <person name="Barud H.S."/>
            <person name="Ribeiro S.J."/>
            <person name="Gonzalez-Garcia L.N."/>
            <person name="Zucchi T.D."/>
            <person name="Goldman G.H."/>
            <person name="Riano-Pachon D.M."/>
        </authorList>
    </citation>
    <scope>NUCLEOTIDE SEQUENCE [LARGE SCALE GENOMIC DNA]</scope>
    <source>
        <strain evidence="3 4">AF2</strain>
    </source>
</reference>
<dbReference type="EMBL" id="JUFX02000215">
    <property type="protein sequence ID" value="KPH85987.1"/>
    <property type="molecule type" value="Genomic_DNA"/>
</dbReference>
<proteinExistence type="predicted"/>
<dbReference type="InterPro" id="IPR046883">
    <property type="entry name" value="T6SS_FHA_C"/>
</dbReference>
<feature type="region of interest" description="Disordered" evidence="1">
    <location>
        <begin position="210"/>
        <end position="229"/>
    </location>
</feature>
<feature type="compositionally biased region" description="Pro residues" evidence="1">
    <location>
        <begin position="119"/>
        <end position="129"/>
    </location>
</feature>
<accession>A0A0N1N4C6</accession>
<evidence type="ECO:0000313" key="3">
    <source>
        <dbReference type="EMBL" id="KPH85987.1"/>
    </source>
</evidence>
<organism evidence="3 4">
    <name type="scientific">Komagataeibacter intermedius AF2</name>
    <dbReference type="NCBI Taxonomy" id="1458464"/>
    <lineage>
        <taxon>Bacteria</taxon>
        <taxon>Pseudomonadati</taxon>
        <taxon>Pseudomonadota</taxon>
        <taxon>Alphaproteobacteria</taxon>
        <taxon>Acetobacterales</taxon>
        <taxon>Acetobacteraceae</taxon>
        <taxon>Komagataeibacter</taxon>
    </lineage>
</organism>
<sequence>MTLTLTMLRCPDAVYPETREVTGGELRIGRGPDNDWVLADPERHLSKRHCIVAFHMGGWAVADISTNGTFVNDGQAPLGHGKIRDLRDGDRIRLGTYEIEARIIIPAVQPSSGVAAHPDPAPDLPPEPDAAPQVGAGPLADPFTDALFAPGPVTPGGVKDNAFVYEAFGSADPLFGGSPLPAPVILPDDFSTPPPRSDFVDQSATADHTPAFANAFTPPPSRVFLPDGDDWDLAPLPAAPLDGMLGGAPEGMPDGTPHAPPQGMAHETPDMPPAAWAGTPGKAFPPGAPVQDNPFVEAADRPFPAPVADLPGTPSGDLPAPQGAAAARQALPSVAPPGPPQAPQPHIPPSPAPGMPDLMQAFLAGAGLAAMPPPDNPRALMEALGATFRAMVSGMRQALIARATIKGEFRIEQTMIRAQGNNPLKFSAHDEDALCALLGLGRRVDMRPDVAVADTLRDMRLHELATMAAMQEAVRAVVARLEPARIRAQAEENGGMALLPAQKKARAFDSFEKEYKTVAGGLTDSFDAVFGQVFARAYETALHDINQRGTA</sequence>
<dbReference type="SUPFAM" id="SSF49879">
    <property type="entry name" value="SMAD/FHA domain"/>
    <property type="match status" value="1"/>
</dbReference>
<evidence type="ECO:0000313" key="4">
    <source>
        <dbReference type="Proteomes" id="UP000031553"/>
    </source>
</evidence>
<name>A0A0N1N4C6_9PROT</name>
<dbReference type="NCBIfam" id="TIGR03354">
    <property type="entry name" value="VI_FHA"/>
    <property type="match status" value="1"/>
</dbReference>
<dbReference type="InterPro" id="IPR008984">
    <property type="entry name" value="SMAD_FHA_dom_sf"/>
</dbReference>
<protein>
    <recommendedName>
        <fullName evidence="2">FHA domain-containing protein</fullName>
    </recommendedName>
</protein>
<gene>
    <name evidence="3" type="ORF">GLUCOINTEAF2_0203024</name>
</gene>
<dbReference type="AlphaFoldDB" id="A0A0N1N4C6"/>
<dbReference type="InterPro" id="IPR017735">
    <property type="entry name" value="T6SS_FHA"/>
</dbReference>
<dbReference type="CDD" id="cd00060">
    <property type="entry name" value="FHA"/>
    <property type="match status" value="1"/>
</dbReference>
<comment type="caution">
    <text evidence="3">The sequence shown here is derived from an EMBL/GenBank/DDBJ whole genome shotgun (WGS) entry which is preliminary data.</text>
</comment>
<dbReference type="Pfam" id="PF20232">
    <property type="entry name" value="T6SS_FHA_C"/>
    <property type="match status" value="1"/>
</dbReference>
<feature type="region of interest" description="Disordered" evidence="1">
    <location>
        <begin position="111"/>
        <end position="130"/>
    </location>
</feature>
<feature type="region of interest" description="Disordered" evidence="1">
    <location>
        <begin position="234"/>
        <end position="356"/>
    </location>
</feature>
<feature type="domain" description="FHA" evidence="2">
    <location>
        <begin position="26"/>
        <end position="76"/>
    </location>
</feature>
<feature type="compositionally biased region" description="Low complexity" evidence="1">
    <location>
        <begin position="318"/>
        <end position="333"/>
    </location>
</feature>
<dbReference type="PROSITE" id="PS50006">
    <property type="entry name" value="FHA_DOMAIN"/>
    <property type="match status" value="1"/>
</dbReference>
<dbReference type="OrthoDB" id="273564at2"/>
<dbReference type="RefSeq" id="WP_039735923.1">
    <property type="nucleotide sequence ID" value="NZ_JUFX02000215.1"/>
</dbReference>
<feature type="compositionally biased region" description="Pro residues" evidence="1">
    <location>
        <begin position="334"/>
        <end position="354"/>
    </location>
</feature>
<evidence type="ECO:0000259" key="2">
    <source>
        <dbReference type="PROSITE" id="PS50006"/>
    </source>
</evidence>